<sequence length="87" mass="9111">MREDLKMPSFYELDEKKLNEVKGGGVLGAISGGVIGFMVGIPVGMTIYTVGRLTGSVETRDFHSIMKDSMLAGAGIGMMIGASSPTP</sequence>
<keyword evidence="1" id="KW-0812">Transmembrane</keyword>
<name>A0A2A6DWR1_9BACL</name>
<evidence type="ECO:0000313" key="2">
    <source>
        <dbReference type="EMBL" id="PDO09175.1"/>
    </source>
</evidence>
<keyword evidence="1" id="KW-0472">Membrane</keyword>
<evidence type="ECO:0008006" key="4">
    <source>
        <dbReference type="Google" id="ProtNLM"/>
    </source>
</evidence>
<protein>
    <recommendedName>
        <fullName evidence="4">Bacteriocin</fullName>
    </recommendedName>
</protein>
<feature type="transmembrane region" description="Helical" evidence="1">
    <location>
        <begin position="26"/>
        <end position="48"/>
    </location>
</feature>
<accession>A0A2A6DWR1</accession>
<evidence type="ECO:0000256" key="1">
    <source>
        <dbReference type="SAM" id="Phobius"/>
    </source>
</evidence>
<comment type="caution">
    <text evidence="2">The sequence shown here is derived from an EMBL/GenBank/DDBJ whole genome shotgun (WGS) entry which is preliminary data.</text>
</comment>
<gene>
    <name evidence="2" type="ORF">BLM47_14075</name>
</gene>
<keyword evidence="1" id="KW-1133">Transmembrane helix</keyword>
<proteinExistence type="predicted"/>
<organism evidence="2 3">
    <name type="scientific">Candidatus Reconcilbacillus cellulovorans</name>
    <dbReference type="NCBI Taxonomy" id="1906605"/>
    <lineage>
        <taxon>Bacteria</taxon>
        <taxon>Bacillati</taxon>
        <taxon>Bacillota</taxon>
        <taxon>Bacilli</taxon>
        <taxon>Bacillales</taxon>
        <taxon>Paenibacillaceae</taxon>
        <taxon>Candidatus Reconcilbacillus</taxon>
    </lineage>
</organism>
<dbReference type="Proteomes" id="UP000243688">
    <property type="component" value="Unassembled WGS sequence"/>
</dbReference>
<dbReference type="EMBL" id="MOXJ01000075">
    <property type="protein sequence ID" value="PDO09175.1"/>
    <property type="molecule type" value="Genomic_DNA"/>
</dbReference>
<dbReference type="AlphaFoldDB" id="A0A2A6DWR1"/>
<evidence type="ECO:0000313" key="3">
    <source>
        <dbReference type="Proteomes" id="UP000243688"/>
    </source>
</evidence>
<reference evidence="2 3" key="1">
    <citation type="submission" date="2016-12" db="EMBL/GenBank/DDBJ databases">
        <title>Candidatus Reconcilibacillus cellulovorans genome.</title>
        <authorList>
            <person name="Kolinko S."/>
            <person name="Wu Y.-W."/>
            <person name="Tachea F."/>
            <person name="Denzel E."/>
            <person name="Hiras J."/>
            <person name="Baecker N."/>
            <person name="Chan L.J."/>
            <person name="Eichorst S.A."/>
            <person name="Frey D."/>
            <person name="Adams P.D."/>
            <person name="Pray T."/>
            <person name="Tanjore D."/>
            <person name="Petzold C.J."/>
            <person name="Gladden J.M."/>
            <person name="Simmons B.A."/>
            <person name="Singer S.W."/>
        </authorList>
    </citation>
    <scope>NUCLEOTIDE SEQUENCE [LARGE SCALE GENOMIC DNA]</scope>
    <source>
        <strain evidence="2">JTherm</strain>
    </source>
</reference>